<protein>
    <recommendedName>
        <fullName evidence="4">DUF4386 family protein</fullName>
    </recommendedName>
</protein>
<dbReference type="OrthoDB" id="3785142at2"/>
<keyword evidence="1" id="KW-1133">Transmembrane helix</keyword>
<evidence type="ECO:0000256" key="1">
    <source>
        <dbReference type="SAM" id="Phobius"/>
    </source>
</evidence>
<keyword evidence="3" id="KW-1185">Reference proteome</keyword>
<sequence>MRNEWLAVSAAALVIGATALFFGSHLAPRPTGDGHIMRLVHEDPYAWTTSAVVLMVASMGFLFGISSLTSLIRGRGVVLGLVGVFTIAFAAVVLAGFAMQLVLMRGLSVEGGVTGEQMAAAMRDPLQQGMLKVGFGAFYVGEIALAWAFVRSGTTPRWVPALFLLHVLAVVVAVVGKVGFLEDLPSILMVAAFVGAAICANRDDVSVQRSPRTPVG</sequence>
<keyword evidence="1" id="KW-0472">Membrane</keyword>
<dbReference type="RefSeq" id="WP_137064101.1">
    <property type="nucleotide sequence ID" value="NZ_CP040748.1"/>
</dbReference>
<keyword evidence="1" id="KW-0812">Transmembrane</keyword>
<gene>
    <name evidence="2" type="ORF">FC770_00085</name>
</gene>
<evidence type="ECO:0008006" key="4">
    <source>
        <dbReference type="Google" id="ProtNLM"/>
    </source>
</evidence>
<dbReference type="EMBL" id="SZPY01000001">
    <property type="protein sequence ID" value="TKI63636.1"/>
    <property type="molecule type" value="Genomic_DNA"/>
</dbReference>
<name>A0A4U2YQD9_9ACTN</name>
<feature type="transmembrane region" description="Helical" evidence="1">
    <location>
        <begin position="186"/>
        <end position="202"/>
    </location>
</feature>
<dbReference type="Proteomes" id="UP000307808">
    <property type="component" value="Unassembled WGS sequence"/>
</dbReference>
<feature type="transmembrane region" description="Helical" evidence="1">
    <location>
        <begin position="130"/>
        <end position="150"/>
    </location>
</feature>
<proteinExistence type="predicted"/>
<comment type="caution">
    <text evidence="2">The sequence shown here is derived from an EMBL/GenBank/DDBJ whole genome shotgun (WGS) entry which is preliminary data.</text>
</comment>
<evidence type="ECO:0000313" key="2">
    <source>
        <dbReference type="EMBL" id="TKI63636.1"/>
    </source>
</evidence>
<feature type="transmembrane region" description="Helical" evidence="1">
    <location>
        <begin position="162"/>
        <end position="180"/>
    </location>
</feature>
<feature type="transmembrane region" description="Helical" evidence="1">
    <location>
        <begin position="45"/>
        <end position="65"/>
    </location>
</feature>
<feature type="transmembrane region" description="Helical" evidence="1">
    <location>
        <begin position="77"/>
        <end position="99"/>
    </location>
</feature>
<reference evidence="2 3" key="1">
    <citation type="submission" date="2019-04" db="EMBL/GenBank/DDBJ databases">
        <authorList>
            <person name="Dong K."/>
        </authorList>
    </citation>
    <scope>NUCLEOTIDE SEQUENCE [LARGE SCALE GENOMIC DNA]</scope>
    <source>
        <strain evidence="3">dk3543</strain>
    </source>
</reference>
<organism evidence="2 3">
    <name type="scientific">Nocardioides jishulii</name>
    <dbReference type="NCBI Taxonomy" id="2575440"/>
    <lineage>
        <taxon>Bacteria</taxon>
        <taxon>Bacillati</taxon>
        <taxon>Actinomycetota</taxon>
        <taxon>Actinomycetes</taxon>
        <taxon>Propionibacteriales</taxon>
        <taxon>Nocardioidaceae</taxon>
        <taxon>Nocardioides</taxon>
    </lineage>
</organism>
<dbReference type="AlphaFoldDB" id="A0A4U2YQD9"/>
<evidence type="ECO:0000313" key="3">
    <source>
        <dbReference type="Proteomes" id="UP000307808"/>
    </source>
</evidence>
<accession>A0A4U2YQD9</accession>